<feature type="domain" description="HTH lysR-type" evidence="5">
    <location>
        <begin position="1"/>
        <end position="58"/>
    </location>
</feature>
<comment type="similarity">
    <text evidence="1">Belongs to the LysR transcriptional regulatory family.</text>
</comment>
<dbReference type="InterPro" id="IPR000847">
    <property type="entry name" value="LysR_HTH_N"/>
</dbReference>
<evidence type="ECO:0000259" key="5">
    <source>
        <dbReference type="PROSITE" id="PS50931"/>
    </source>
</evidence>
<evidence type="ECO:0000256" key="2">
    <source>
        <dbReference type="ARBA" id="ARBA00023015"/>
    </source>
</evidence>
<evidence type="ECO:0000256" key="1">
    <source>
        <dbReference type="ARBA" id="ARBA00009437"/>
    </source>
</evidence>
<keyword evidence="7" id="KW-1185">Reference proteome</keyword>
<proteinExistence type="inferred from homology"/>
<dbReference type="PANTHER" id="PTHR30419">
    <property type="entry name" value="HTH-TYPE TRANSCRIPTIONAL REGULATOR YBHD"/>
    <property type="match status" value="1"/>
</dbReference>
<comment type="caution">
    <text evidence="6">The sequence shown here is derived from an EMBL/GenBank/DDBJ whole genome shotgun (WGS) entry which is preliminary data.</text>
</comment>
<evidence type="ECO:0000313" key="7">
    <source>
        <dbReference type="Proteomes" id="UP001596250"/>
    </source>
</evidence>
<keyword evidence="3" id="KW-0238">DNA-binding</keyword>
<dbReference type="InterPro" id="IPR036390">
    <property type="entry name" value="WH_DNA-bd_sf"/>
</dbReference>
<dbReference type="CDD" id="cd08434">
    <property type="entry name" value="PBP2_GltC_like"/>
    <property type="match status" value="1"/>
</dbReference>
<dbReference type="Gene3D" id="3.40.190.290">
    <property type="match status" value="1"/>
</dbReference>
<evidence type="ECO:0000256" key="4">
    <source>
        <dbReference type="ARBA" id="ARBA00023163"/>
    </source>
</evidence>
<dbReference type="RefSeq" id="WP_379895775.1">
    <property type="nucleotide sequence ID" value="NZ_CBCSCT010000015.1"/>
</dbReference>
<evidence type="ECO:0000256" key="3">
    <source>
        <dbReference type="ARBA" id="ARBA00023125"/>
    </source>
</evidence>
<gene>
    <name evidence="6" type="ORF">ACFPXP_18075</name>
</gene>
<dbReference type="Gene3D" id="1.10.10.10">
    <property type="entry name" value="Winged helix-like DNA-binding domain superfamily/Winged helix DNA-binding domain"/>
    <property type="match status" value="1"/>
</dbReference>
<dbReference type="InterPro" id="IPR005119">
    <property type="entry name" value="LysR_subst-bd"/>
</dbReference>
<name>A0ABW1ITM3_9BACL</name>
<keyword evidence="2" id="KW-0805">Transcription regulation</keyword>
<dbReference type="InterPro" id="IPR050950">
    <property type="entry name" value="HTH-type_LysR_regulators"/>
</dbReference>
<evidence type="ECO:0000313" key="6">
    <source>
        <dbReference type="EMBL" id="MFC5988314.1"/>
    </source>
</evidence>
<organism evidence="6 7">
    <name type="scientific">Marinicrinis lubricantis</name>
    <dbReference type="NCBI Taxonomy" id="2086470"/>
    <lineage>
        <taxon>Bacteria</taxon>
        <taxon>Bacillati</taxon>
        <taxon>Bacillota</taxon>
        <taxon>Bacilli</taxon>
        <taxon>Bacillales</taxon>
        <taxon>Paenibacillaceae</taxon>
    </lineage>
</organism>
<dbReference type="PROSITE" id="PS50931">
    <property type="entry name" value="HTH_LYSR"/>
    <property type="match status" value="1"/>
</dbReference>
<dbReference type="InterPro" id="IPR036388">
    <property type="entry name" value="WH-like_DNA-bd_sf"/>
</dbReference>
<dbReference type="EMBL" id="JBHSQV010000179">
    <property type="protein sequence ID" value="MFC5988314.1"/>
    <property type="molecule type" value="Genomic_DNA"/>
</dbReference>
<dbReference type="SUPFAM" id="SSF53850">
    <property type="entry name" value="Periplasmic binding protein-like II"/>
    <property type="match status" value="1"/>
</dbReference>
<reference evidence="7" key="1">
    <citation type="journal article" date="2019" name="Int. J. Syst. Evol. Microbiol.">
        <title>The Global Catalogue of Microorganisms (GCM) 10K type strain sequencing project: providing services to taxonomists for standard genome sequencing and annotation.</title>
        <authorList>
            <consortium name="The Broad Institute Genomics Platform"/>
            <consortium name="The Broad Institute Genome Sequencing Center for Infectious Disease"/>
            <person name="Wu L."/>
            <person name="Ma J."/>
        </authorList>
    </citation>
    <scope>NUCLEOTIDE SEQUENCE [LARGE SCALE GENOMIC DNA]</scope>
    <source>
        <strain evidence="7">CCM 8749</strain>
    </source>
</reference>
<protein>
    <submittedName>
        <fullName evidence="6">LysR family transcriptional regulator</fullName>
    </submittedName>
</protein>
<dbReference type="PANTHER" id="PTHR30419:SF28">
    <property type="entry name" value="HTH-TYPE TRANSCRIPTIONAL REGULATOR BSDA"/>
    <property type="match status" value="1"/>
</dbReference>
<dbReference type="Pfam" id="PF03466">
    <property type="entry name" value="LysR_substrate"/>
    <property type="match status" value="1"/>
</dbReference>
<accession>A0ABW1ITM3</accession>
<dbReference type="Proteomes" id="UP001596250">
    <property type="component" value="Unassembled WGS sequence"/>
</dbReference>
<dbReference type="SUPFAM" id="SSF46785">
    <property type="entry name" value="Winged helix' DNA-binding domain"/>
    <property type="match status" value="1"/>
</dbReference>
<keyword evidence="4" id="KW-0804">Transcription</keyword>
<dbReference type="PRINTS" id="PR00039">
    <property type="entry name" value="HTHLYSR"/>
</dbReference>
<sequence>MELRQLQYFVKVAKKQHVTHAAEELHIAQSAVSRQIHQLEEQLGVNLFLQQGRNLQLTPVGKLFLKRVEAILADLERSIQETREFMDPELGEIRLGFPHSMGVHLVPMVVSTFKHEHNKVNFKLKQGKYDQLIQSVMKAETDLAFISPFPEKHDHVTGDLLITEDLYAVFPPKHPLAQKESISLIDLKDEPFVLFNEGFSLRSIVIEACAKAGFIPKISFESDETDTIRGLVAAGMGVSLLPEIALKFSCTPLQPVQVKISDQKVTRTVGIIHRKNEKLPPVAEVFKQFIVHYIQEHYSK</sequence>
<dbReference type="Pfam" id="PF00126">
    <property type="entry name" value="HTH_1"/>
    <property type="match status" value="1"/>
</dbReference>